<feature type="non-terminal residue" evidence="1">
    <location>
        <position position="77"/>
    </location>
</feature>
<feature type="non-terminal residue" evidence="1">
    <location>
        <position position="1"/>
    </location>
</feature>
<dbReference type="EMBL" id="HACG01005725">
    <property type="protein sequence ID" value="CEK52590.1"/>
    <property type="molecule type" value="Transcribed_RNA"/>
</dbReference>
<accession>A0A0B6YAT9</accession>
<protein>
    <submittedName>
        <fullName evidence="1">Uncharacterized protein</fullName>
    </submittedName>
</protein>
<evidence type="ECO:0000313" key="1">
    <source>
        <dbReference type="EMBL" id="CEK52590.1"/>
    </source>
</evidence>
<name>A0A0B6YAT9_9EUPU</name>
<proteinExistence type="predicted"/>
<gene>
    <name evidence="1" type="primary">ORF17324</name>
</gene>
<organism evidence="1">
    <name type="scientific">Arion vulgaris</name>
    <dbReference type="NCBI Taxonomy" id="1028688"/>
    <lineage>
        <taxon>Eukaryota</taxon>
        <taxon>Metazoa</taxon>
        <taxon>Spiralia</taxon>
        <taxon>Lophotrochozoa</taxon>
        <taxon>Mollusca</taxon>
        <taxon>Gastropoda</taxon>
        <taxon>Heterobranchia</taxon>
        <taxon>Euthyneura</taxon>
        <taxon>Panpulmonata</taxon>
        <taxon>Eupulmonata</taxon>
        <taxon>Stylommatophora</taxon>
        <taxon>Helicina</taxon>
        <taxon>Arionoidea</taxon>
        <taxon>Arionidae</taxon>
        <taxon>Arion</taxon>
    </lineage>
</organism>
<sequence length="77" mass="8683">QVIAKQEHQFCDVTQENGTSSNTSCTTYTSCARVKIRPTVHGARRDLNHCSDYLSNLPGDWPYRPQDLYQTEHGAAL</sequence>
<reference evidence="1" key="1">
    <citation type="submission" date="2014-12" db="EMBL/GenBank/DDBJ databases">
        <title>Insight into the proteome of Arion vulgaris.</title>
        <authorList>
            <person name="Aradska J."/>
            <person name="Bulat T."/>
            <person name="Smidak R."/>
            <person name="Sarate P."/>
            <person name="Gangsoo J."/>
            <person name="Sialana F."/>
            <person name="Bilban M."/>
            <person name="Lubec G."/>
        </authorList>
    </citation>
    <scope>NUCLEOTIDE SEQUENCE</scope>
    <source>
        <tissue evidence="1">Skin</tissue>
    </source>
</reference>
<dbReference type="AlphaFoldDB" id="A0A0B6YAT9"/>